<dbReference type="EC" id="2.1.1.297" evidence="5"/>
<proteinExistence type="inferred from homology"/>
<dbReference type="Proteomes" id="UP000197424">
    <property type="component" value="Chromosome"/>
</dbReference>
<dbReference type="GO" id="GO:0102559">
    <property type="term" value="F:peptide chain release factor N(5)-glutamine methyltransferase activity"/>
    <property type="evidence" value="ECO:0007669"/>
    <property type="project" value="UniProtKB-EC"/>
</dbReference>
<dbReference type="Pfam" id="PF05175">
    <property type="entry name" value="MTS"/>
    <property type="match status" value="1"/>
</dbReference>
<dbReference type="Pfam" id="PF17827">
    <property type="entry name" value="PrmC_N"/>
    <property type="match status" value="1"/>
</dbReference>
<accession>A0A248LJ94</accession>
<dbReference type="EMBL" id="JAJAXM010000005">
    <property type="protein sequence ID" value="MCG9025149.1"/>
    <property type="molecule type" value="Genomic_DNA"/>
</dbReference>
<dbReference type="GO" id="GO:0003676">
    <property type="term" value="F:nucleic acid binding"/>
    <property type="evidence" value="ECO:0007669"/>
    <property type="project" value="InterPro"/>
</dbReference>
<keyword evidence="1 5" id="KW-0489">Methyltransferase</keyword>
<organism evidence="8 10">
    <name type="scientific">Laribacter hongkongensis</name>
    <dbReference type="NCBI Taxonomy" id="168471"/>
    <lineage>
        <taxon>Bacteria</taxon>
        <taxon>Pseudomonadati</taxon>
        <taxon>Pseudomonadota</taxon>
        <taxon>Betaproteobacteria</taxon>
        <taxon>Neisseriales</taxon>
        <taxon>Aquaspirillaceae</taxon>
        <taxon>Laribacter</taxon>
    </lineage>
</organism>
<comment type="function">
    <text evidence="5">Methylates the class 1 translation termination release factors RF1/PrfA and RF2/PrfB on the glutamine residue of the universally conserved GGQ motif.</text>
</comment>
<gene>
    <name evidence="5 9" type="primary">prmC</name>
    <name evidence="9" type="ORF">LH440_04400</name>
    <name evidence="8" type="ORF">LHGZ1_1987</name>
</gene>
<feature type="binding site" evidence="5">
    <location>
        <begin position="178"/>
        <end position="181"/>
    </location>
    <ligand>
        <name>substrate</name>
    </ligand>
</feature>
<dbReference type="RefSeq" id="WP_088860946.1">
    <property type="nucleotide sequence ID" value="NZ_CP022115.1"/>
</dbReference>
<evidence type="ECO:0000256" key="5">
    <source>
        <dbReference type="HAMAP-Rule" id="MF_02126"/>
    </source>
</evidence>
<evidence type="ECO:0000256" key="4">
    <source>
        <dbReference type="ARBA" id="ARBA00048391"/>
    </source>
</evidence>
<reference evidence="10" key="2">
    <citation type="submission" date="2017-06" db="EMBL/GenBank/DDBJ databases">
        <title>Whole genome sequence of Laribacter hongkongensis LHGZ1.</title>
        <authorList>
            <person name="Chen D."/>
            <person name="Wu H."/>
            <person name="Chen J."/>
        </authorList>
    </citation>
    <scope>NUCLEOTIDE SEQUENCE [LARGE SCALE GENOMIC DNA]</scope>
    <source>
        <strain evidence="10">LHGZ1</strain>
    </source>
</reference>
<dbReference type="AlphaFoldDB" id="A0A248LJ94"/>
<evidence type="ECO:0000313" key="10">
    <source>
        <dbReference type="Proteomes" id="UP000197424"/>
    </source>
</evidence>
<feature type="binding site" evidence="5">
    <location>
        <position position="162"/>
    </location>
    <ligand>
        <name>S-adenosyl-L-methionine</name>
        <dbReference type="ChEBI" id="CHEBI:59789"/>
    </ligand>
</feature>
<evidence type="ECO:0000313" key="8">
    <source>
        <dbReference type="EMBL" id="ASJ24818.1"/>
    </source>
</evidence>
<evidence type="ECO:0000313" key="11">
    <source>
        <dbReference type="Proteomes" id="UP001200247"/>
    </source>
</evidence>
<dbReference type="Gene3D" id="1.10.8.10">
    <property type="entry name" value="DNA helicase RuvA subunit, C-terminal domain"/>
    <property type="match status" value="1"/>
</dbReference>
<dbReference type="PANTHER" id="PTHR18895:SF74">
    <property type="entry name" value="MTRF1L RELEASE FACTOR GLUTAMINE METHYLTRANSFERASE"/>
    <property type="match status" value="1"/>
</dbReference>
<dbReference type="InterPro" id="IPR002052">
    <property type="entry name" value="DNA_methylase_N6_adenine_CS"/>
</dbReference>
<evidence type="ECO:0000259" key="6">
    <source>
        <dbReference type="Pfam" id="PF05175"/>
    </source>
</evidence>
<dbReference type="InterPro" id="IPR050320">
    <property type="entry name" value="N5-glutamine_MTase"/>
</dbReference>
<dbReference type="NCBIfam" id="TIGR03534">
    <property type="entry name" value="RF_mod_PrmC"/>
    <property type="match status" value="1"/>
</dbReference>
<dbReference type="OrthoDB" id="9800643at2"/>
<evidence type="ECO:0000256" key="1">
    <source>
        <dbReference type="ARBA" id="ARBA00022603"/>
    </source>
</evidence>
<name>A0A248LJ94_9NEIS</name>
<reference evidence="9 11" key="4">
    <citation type="submission" date="2021-10" db="EMBL/GenBank/DDBJ databases">
        <title>Whole-genome sequencing analysis of Laribacter hongkongensis: virulence gene profiles, carbohydrate-active enzyme prediction, and antimicrobial resistance characterization.</title>
        <authorList>
            <person name="Yuan P."/>
            <person name="Zhan Y."/>
            <person name="Chen D."/>
        </authorList>
    </citation>
    <scope>NUCLEOTIDE SEQUENCE [LARGE SCALE GENOMIC DNA]</scope>
    <source>
        <strain evidence="9 11">W67</strain>
    </source>
</reference>
<dbReference type="Proteomes" id="UP001200247">
    <property type="component" value="Unassembled WGS sequence"/>
</dbReference>
<evidence type="ECO:0000256" key="2">
    <source>
        <dbReference type="ARBA" id="ARBA00022679"/>
    </source>
</evidence>
<dbReference type="PANTHER" id="PTHR18895">
    <property type="entry name" value="HEMK METHYLTRANSFERASE"/>
    <property type="match status" value="1"/>
</dbReference>
<dbReference type="Gene3D" id="3.40.50.150">
    <property type="entry name" value="Vaccinia Virus protein VP39"/>
    <property type="match status" value="1"/>
</dbReference>
<sequence>MKVHTIGGLLAGCGLDRLDAHLLLEQASGLSRTRQITWPEQEVPEETAQRFLALAARRLAGEPVAYLLGVREFFGRDFRVTPDTLIPRPETEHLVEFALAHLPPAGRMLDLGTGSGAIAVTVACERPDARVTALDVSAAALAVARSNGQHLQAQVRWLESDWFSALPAEERFELIVSNPPYIAAGDPHLEQGDLRFEPASALTDFADGLEALQVLATQACRFVTPGGWLAVEHGYDQGKACRALFAGAGWLSVSTLPDLAGLDRVTVGQWMATTAV</sequence>
<feature type="binding site" evidence="5">
    <location>
        <begin position="112"/>
        <end position="116"/>
    </location>
    <ligand>
        <name>S-adenosyl-L-methionine</name>
        <dbReference type="ChEBI" id="CHEBI:59789"/>
    </ligand>
</feature>
<dbReference type="HAMAP" id="MF_02126">
    <property type="entry name" value="RF_methyltr_PrmC"/>
    <property type="match status" value="1"/>
</dbReference>
<dbReference type="CDD" id="cd02440">
    <property type="entry name" value="AdoMet_MTases"/>
    <property type="match status" value="1"/>
</dbReference>
<feature type="domain" description="Release factor glutamine methyltransferase N-terminal" evidence="7">
    <location>
        <begin position="11"/>
        <end position="69"/>
    </location>
</feature>
<dbReference type="FunFam" id="3.40.50.150:FF:000053">
    <property type="entry name" value="Release factor glutamine methyltransferase"/>
    <property type="match status" value="1"/>
</dbReference>
<dbReference type="InterPro" id="IPR004556">
    <property type="entry name" value="HemK-like"/>
</dbReference>
<dbReference type="GO" id="GO:0032259">
    <property type="term" value="P:methylation"/>
    <property type="evidence" value="ECO:0007669"/>
    <property type="project" value="UniProtKB-KW"/>
</dbReference>
<dbReference type="InterPro" id="IPR029063">
    <property type="entry name" value="SAM-dependent_MTases_sf"/>
</dbReference>
<dbReference type="InterPro" id="IPR007848">
    <property type="entry name" value="Small_mtfrase_dom"/>
</dbReference>
<dbReference type="NCBIfam" id="TIGR00536">
    <property type="entry name" value="hemK_fam"/>
    <property type="match status" value="1"/>
</dbReference>
<feature type="binding site" evidence="5">
    <location>
        <position position="135"/>
    </location>
    <ligand>
        <name>S-adenosyl-L-methionine</name>
        <dbReference type="ChEBI" id="CHEBI:59789"/>
    </ligand>
</feature>
<comment type="catalytic activity">
    <reaction evidence="4 5">
        <text>L-glutaminyl-[peptide chain release factor] + S-adenosyl-L-methionine = N(5)-methyl-L-glutaminyl-[peptide chain release factor] + S-adenosyl-L-homocysteine + H(+)</text>
        <dbReference type="Rhea" id="RHEA:42896"/>
        <dbReference type="Rhea" id="RHEA-COMP:10271"/>
        <dbReference type="Rhea" id="RHEA-COMP:10272"/>
        <dbReference type="ChEBI" id="CHEBI:15378"/>
        <dbReference type="ChEBI" id="CHEBI:30011"/>
        <dbReference type="ChEBI" id="CHEBI:57856"/>
        <dbReference type="ChEBI" id="CHEBI:59789"/>
        <dbReference type="ChEBI" id="CHEBI:61891"/>
        <dbReference type="EC" id="2.1.1.297"/>
    </reaction>
</comment>
<dbReference type="PROSITE" id="PS00092">
    <property type="entry name" value="N6_MTASE"/>
    <property type="match status" value="1"/>
</dbReference>
<keyword evidence="2 5" id="KW-0808">Transferase</keyword>
<dbReference type="InterPro" id="IPR019874">
    <property type="entry name" value="RF_methyltr_PrmC"/>
</dbReference>
<dbReference type="InterPro" id="IPR040758">
    <property type="entry name" value="PrmC_N"/>
</dbReference>
<evidence type="ECO:0000259" key="7">
    <source>
        <dbReference type="Pfam" id="PF17827"/>
    </source>
</evidence>
<evidence type="ECO:0000313" key="9">
    <source>
        <dbReference type="EMBL" id="MCG9025149.1"/>
    </source>
</evidence>
<protein>
    <recommendedName>
        <fullName evidence="5">Release factor glutamine methyltransferase</fullName>
        <shortName evidence="5">RF MTase</shortName>
        <ecNumber evidence="5">2.1.1.297</ecNumber>
    </recommendedName>
    <alternativeName>
        <fullName evidence="5">N5-glutamine methyltransferase PrmC</fullName>
    </alternativeName>
    <alternativeName>
        <fullName evidence="5">Protein-(glutamine-N5) MTase PrmC</fullName>
    </alternativeName>
    <alternativeName>
        <fullName evidence="5">Protein-glutamine N-methyltransferase PrmC</fullName>
    </alternativeName>
</protein>
<feature type="domain" description="Methyltransferase small" evidence="6">
    <location>
        <begin position="99"/>
        <end position="185"/>
    </location>
</feature>
<dbReference type="EMBL" id="CP022115">
    <property type="protein sequence ID" value="ASJ24818.1"/>
    <property type="molecule type" value="Genomic_DNA"/>
</dbReference>
<dbReference type="SUPFAM" id="SSF53335">
    <property type="entry name" value="S-adenosyl-L-methionine-dependent methyltransferases"/>
    <property type="match status" value="1"/>
</dbReference>
<comment type="similarity">
    <text evidence="5">Belongs to the protein N5-glutamine methyltransferase family. PrmC subfamily.</text>
</comment>
<reference evidence="8" key="1">
    <citation type="journal article" date="2017" name="J. Antimicrob. Chemother.">
        <title>Emergence and genomic analysis of MDR Laribacter hongkongensis strain HLGZ1 from Guangzhou, China.</title>
        <authorList>
            <person name="Wu H.K."/>
            <person name="Chen J.H."/>
            <person name="Yang L."/>
            <person name="Li A.R."/>
            <person name="Su D.H."/>
            <person name="Lin Y.P."/>
            <person name="Chen D.Q."/>
        </authorList>
    </citation>
    <scope>NUCLEOTIDE SEQUENCE</scope>
    <source>
        <strain evidence="8">HLGZ1</strain>
    </source>
</reference>
<reference evidence="8" key="3">
    <citation type="submission" date="2017-06" db="EMBL/GenBank/DDBJ databases">
        <authorList>
            <person name="Kim H.J."/>
            <person name="Triplett B.A."/>
        </authorList>
    </citation>
    <scope>NUCLEOTIDE SEQUENCE</scope>
    <source>
        <strain evidence="8">HLGZ1</strain>
    </source>
</reference>
<feature type="binding site" evidence="5">
    <location>
        <position position="178"/>
    </location>
    <ligand>
        <name>S-adenosyl-L-methionine</name>
        <dbReference type="ChEBI" id="CHEBI:59789"/>
    </ligand>
</feature>
<evidence type="ECO:0000256" key="3">
    <source>
        <dbReference type="ARBA" id="ARBA00022691"/>
    </source>
</evidence>
<keyword evidence="3 5" id="KW-0949">S-adenosyl-L-methionine</keyword>